<comment type="caution">
    <text evidence="2">The sequence shown here is derived from an EMBL/GenBank/DDBJ whole genome shotgun (WGS) entry which is preliminary data.</text>
</comment>
<accession>A0A7W7HLX6</accession>
<dbReference type="Proteomes" id="UP000590511">
    <property type="component" value="Unassembled WGS sequence"/>
</dbReference>
<organism evidence="2 3">
    <name type="scientific">Actinoplanes lobatus</name>
    <dbReference type="NCBI Taxonomy" id="113568"/>
    <lineage>
        <taxon>Bacteria</taxon>
        <taxon>Bacillati</taxon>
        <taxon>Actinomycetota</taxon>
        <taxon>Actinomycetes</taxon>
        <taxon>Micromonosporales</taxon>
        <taxon>Micromonosporaceae</taxon>
        <taxon>Actinoplanes</taxon>
    </lineage>
</organism>
<dbReference type="EMBL" id="JACHNC010000001">
    <property type="protein sequence ID" value="MBB4752952.1"/>
    <property type="molecule type" value="Genomic_DNA"/>
</dbReference>
<sequence>MHARPLTERERAVLDALLATDVDGAADLRRQAVDVQVTGGCGCGCPSIDFRAGRGMIVRVDAVVHGGHDSLFLYTFAEPEHGEVLGGIEYAGIGDEHRTELPPPDRLIITPARR</sequence>
<reference evidence="2 3" key="1">
    <citation type="submission" date="2020-08" db="EMBL/GenBank/DDBJ databases">
        <title>Sequencing the genomes of 1000 actinobacteria strains.</title>
        <authorList>
            <person name="Klenk H.-P."/>
        </authorList>
    </citation>
    <scope>NUCLEOTIDE SEQUENCE [LARGE SCALE GENOMIC DNA]</scope>
    <source>
        <strain evidence="2 3">DSM 43150</strain>
    </source>
</reference>
<proteinExistence type="predicted"/>
<dbReference type="Proteomes" id="UP000631312">
    <property type="component" value="Unassembled WGS sequence"/>
</dbReference>
<dbReference type="EMBL" id="BOMP01000034">
    <property type="protein sequence ID" value="GIE39559.1"/>
    <property type="molecule type" value="Genomic_DNA"/>
</dbReference>
<dbReference type="RefSeq" id="WP_188124703.1">
    <property type="nucleotide sequence ID" value="NZ_BOMP01000034.1"/>
</dbReference>
<keyword evidence="4" id="KW-1185">Reference proteome</keyword>
<evidence type="ECO:0008006" key="5">
    <source>
        <dbReference type="Google" id="ProtNLM"/>
    </source>
</evidence>
<evidence type="ECO:0000313" key="2">
    <source>
        <dbReference type="EMBL" id="MBB4752952.1"/>
    </source>
</evidence>
<evidence type="ECO:0000313" key="4">
    <source>
        <dbReference type="Proteomes" id="UP000631312"/>
    </source>
</evidence>
<evidence type="ECO:0000313" key="1">
    <source>
        <dbReference type="EMBL" id="GIE39559.1"/>
    </source>
</evidence>
<evidence type="ECO:0000313" key="3">
    <source>
        <dbReference type="Proteomes" id="UP000590511"/>
    </source>
</evidence>
<dbReference type="AlphaFoldDB" id="A0A7W7HLX6"/>
<gene>
    <name evidence="1" type="ORF">Alo02nite_24570</name>
    <name evidence="2" type="ORF">BJ964_007113</name>
</gene>
<name>A0A7W7HLX6_9ACTN</name>
<reference evidence="1 4" key="2">
    <citation type="submission" date="2021-01" db="EMBL/GenBank/DDBJ databases">
        <title>Whole genome shotgun sequence of Actinoplanes lobatus NBRC 12513.</title>
        <authorList>
            <person name="Komaki H."/>
            <person name="Tamura T."/>
        </authorList>
    </citation>
    <scope>NUCLEOTIDE SEQUENCE [LARGE SCALE GENOMIC DNA]</scope>
    <source>
        <strain evidence="1 4">NBRC 12513</strain>
    </source>
</reference>
<protein>
    <recommendedName>
        <fullName evidence="5">DUF779 domain-containing protein</fullName>
    </recommendedName>
</protein>